<dbReference type="EMBL" id="SMGQ01000011">
    <property type="protein sequence ID" value="TCK97968.1"/>
    <property type="molecule type" value="Genomic_DNA"/>
</dbReference>
<dbReference type="InterPro" id="IPR050090">
    <property type="entry name" value="Tyrosine_recombinase_XerCD"/>
</dbReference>
<comment type="caution">
    <text evidence="10">Lacks conserved residue(s) required for the propagation of feature annotation.</text>
</comment>
<dbReference type="Proteomes" id="UP000294545">
    <property type="component" value="Unassembled WGS sequence"/>
</dbReference>
<comment type="function">
    <text evidence="10">Site-specific tyrosine recombinase, which acts by catalyzing the cutting and rejoining of the recombining DNA molecules. The XerC-XerD complex is essential to convert dimers of the bacterial chromosome into monomers to permit their segregation at cell division. It also contributes to the segregational stability of plasmids.</text>
</comment>
<dbReference type="GO" id="GO:0009037">
    <property type="term" value="F:tyrosine-based site-specific recombinase activity"/>
    <property type="evidence" value="ECO:0007669"/>
    <property type="project" value="UniProtKB-UniRule"/>
</dbReference>
<dbReference type="SUPFAM" id="SSF56349">
    <property type="entry name" value="DNA breaking-rejoining enzymes"/>
    <property type="match status" value="1"/>
</dbReference>
<gene>
    <name evidence="10" type="primary">xerC</name>
    <name evidence="13" type="ORF">EDC19_0370</name>
</gene>
<dbReference type="InterPro" id="IPR044068">
    <property type="entry name" value="CB"/>
</dbReference>
<evidence type="ECO:0000256" key="2">
    <source>
        <dbReference type="ARBA" id="ARBA00010450"/>
    </source>
</evidence>
<dbReference type="PROSITE" id="PS51898">
    <property type="entry name" value="TYR_RECOMBINASE"/>
    <property type="match status" value="1"/>
</dbReference>
<dbReference type="Gene3D" id="1.10.150.130">
    <property type="match status" value="1"/>
</dbReference>
<evidence type="ECO:0000256" key="9">
    <source>
        <dbReference type="ARBA" id="ARBA00023306"/>
    </source>
</evidence>
<dbReference type="InterPro" id="IPR004107">
    <property type="entry name" value="Integrase_SAM-like_N"/>
</dbReference>
<accession>A0A4R1MXH6</accession>
<keyword evidence="9 10" id="KW-0131">Cell cycle</keyword>
<dbReference type="NCBIfam" id="TIGR02225">
    <property type="entry name" value="recomb_XerD"/>
    <property type="match status" value="1"/>
</dbReference>
<dbReference type="Pfam" id="PF00589">
    <property type="entry name" value="Phage_integrase"/>
    <property type="match status" value="1"/>
</dbReference>
<feature type="active site" evidence="10">
    <location>
        <position position="240"/>
    </location>
</feature>
<dbReference type="InterPro" id="IPR002104">
    <property type="entry name" value="Integrase_catalytic"/>
</dbReference>
<dbReference type="NCBIfam" id="NF001399">
    <property type="entry name" value="PRK00283.1"/>
    <property type="match status" value="1"/>
</dbReference>
<dbReference type="InterPro" id="IPR010998">
    <property type="entry name" value="Integrase_recombinase_N"/>
</dbReference>
<comment type="subunit">
    <text evidence="10">Forms a cyclic heterotetrameric complex composed of two molecules of XerC and two molecules of XerD.</text>
</comment>
<keyword evidence="4 10" id="KW-0132">Cell division</keyword>
<dbReference type="PROSITE" id="PS51900">
    <property type="entry name" value="CB"/>
    <property type="match status" value="1"/>
</dbReference>
<evidence type="ECO:0000256" key="10">
    <source>
        <dbReference type="HAMAP-Rule" id="MF_01808"/>
    </source>
</evidence>
<comment type="subcellular location">
    <subcellularLocation>
        <location evidence="1 10">Cytoplasm</location>
    </subcellularLocation>
</comment>
<dbReference type="AlphaFoldDB" id="A0A4R1MXH6"/>
<dbReference type="CDD" id="cd00798">
    <property type="entry name" value="INT_XerDC_C"/>
    <property type="match status" value="1"/>
</dbReference>
<feature type="active site" evidence="10">
    <location>
        <position position="146"/>
    </location>
</feature>
<keyword evidence="6 10" id="KW-0229">DNA integration</keyword>
<comment type="similarity">
    <text evidence="2">Belongs to the 'phage' integrase family. XerD subfamily.</text>
</comment>
<dbReference type="GO" id="GO:0005737">
    <property type="term" value="C:cytoplasm"/>
    <property type="evidence" value="ECO:0007669"/>
    <property type="project" value="UniProtKB-SubCell"/>
</dbReference>
<dbReference type="InterPro" id="IPR011932">
    <property type="entry name" value="Recomb_XerD"/>
</dbReference>
<protein>
    <recommendedName>
        <fullName evidence="10">Tyrosine recombinase XerC</fullName>
    </recommendedName>
</protein>
<keyword evidence="14" id="KW-1185">Reference proteome</keyword>
<feature type="active site" description="O-(3'-phospho-DNA)-tyrosine intermediate" evidence="10">
    <location>
        <position position="275"/>
    </location>
</feature>
<feature type="domain" description="Core-binding (CB)" evidence="12">
    <location>
        <begin position="1"/>
        <end position="85"/>
    </location>
</feature>
<organism evidence="13 14">
    <name type="scientific">Natranaerovirga hydrolytica</name>
    <dbReference type="NCBI Taxonomy" id="680378"/>
    <lineage>
        <taxon>Bacteria</taxon>
        <taxon>Bacillati</taxon>
        <taxon>Bacillota</taxon>
        <taxon>Clostridia</taxon>
        <taxon>Lachnospirales</taxon>
        <taxon>Natranaerovirgaceae</taxon>
        <taxon>Natranaerovirga</taxon>
    </lineage>
</organism>
<keyword evidence="8 10" id="KW-0233">DNA recombination</keyword>
<evidence type="ECO:0000256" key="7">
    <source>
        <dbReference type="ARBA" id="ARBA00023125"/>
    </source>
</evidence>
<dbReference type="Gene3D" id="1.10.443.10">
    <property type="entry name" value="Intergrase catalytic core"/>
    <property type="match status" value="1"/>
</dbReference>
<keyword evidence="3 10" id="KW-0963">Cytoplasm</keyword>
<evidence type="ECO:0000256" key="6">
    <source>
        <dbReference type="ARBA" id="ARBA00022908"/>
    </source>
</evidence>
<dbReference type="RefSeq" id="WP_132279662.1">
    <property type="nucleotide sequence ID" value="NZ_SMGQ01000011.1"/>
</dbReference>
<name>A0A4R1MXH6_9FIRM</name>
<feature type="active site" evidence="10">
    <location>
        <position position="266"/>
    </location>
</feature>
<dbReference type="HAMAP" id="MF_01808">
    <property type="entry name" value="Recomb_XerC_XerD"/>
    <property type="match status" value="1"/>
</dbReference>
<evidence type="ECO:0000256" key="1">
    <source>
        <dbReference type="ARBA" id="ARBA00004496"/>
    </source>
</evidence>
<evidence type="ECO:0000313" key="13">
    <source>
        <dbReference type="EMBL" id="TCK97968.1"/>
    </source>
</evidence>
<comment type="similarity">
    <text evidence="10">Belongs to the 'phage' integrase family. XerC subfamily.</text>
</comment>
<dbReference type="PANTHER" id="PTHR30349:SF81">
    <property type="entry name" value="TYROSINE RECOMBINASE XERC"/>
    <property type="match status" value="1"/>
</dbReference>
<dbReference type="InterPro" id="IPR023009">
    <property type="entry name" value="Tyrosine_recombinase_XerC/XerD"/>
</dbReference>
<keyword evidence="7 10" id="KW-0238">DNA-binding</keyword>
<evidence type="ECO:0000256" key="4">
    <source>
        <dbReference type="ARBA" id="ARBA00022618"/>
    </source>
</evidence>
<reference evidence="13 14" key="1">
    <citation type="submission" date="2019-03" db="EMBL/GenBank/DDBJ databases">
        <title>Genomic Encyclopedia of Type Strains, Phase IV (KMG-IV): sequencing the most valuable type-strain genomes for metagenomic binning, comparative biology and taxonomic classification.</title>
        <authorList>
            <person name="Goeker M."/>
        </authorList>
    </citation>
    <scope>NUCLEOTIDE SEQUENCE [LARGE SCALE GENOMIC DNA]</scope>
    <source>
        <strain evidence="13 14">DSM 24176</strain>
    </source>
</reference>
<dbReference type="OrthoDB" id="9801717at2"/>
<evidence type="ECO:0000259" key="12">
    <source>
        <dbReference type="PROSITE" id="PS51900"/>
    </source>
</evidence>
<evidence type="ECO:0000256" key="5">
    <source>
        <dbReference type="ARBA" id="ARBA00022829"/>
    </source>
</evidence>
<evidence type="ECO:0000256" key="8">
    <source>
        <dbReference type="ARBA" id="ARBA00023172"/>
    </source>
</evidence>
<feature type="active site" evidence="10">
    <location>
        <position position="243"/>
    </location>
</feature>
<evidence type="ECO:0000259" key="11">
    <source>
        <dbReference type="PROSITE" id="PS51898"/>
    </source>
</evidence>
<dbReference type="GO" id="GO:0051301">
    <property type="term" value="P:cell division"/>
    <property type="evidence" value="ECO:0007669"/>
    <property type="project" value="UniProtKB-KW"/>
</dbReference>
<dbReference type="GO" id="GO:0007059">
    <property type="term" value="P:chromosome segregation"/>
    <property type="evidence" value="ECO:0007669"/>
    <property type="project" value="UniProtKB-UniRule"/>
</dbReference>
<dbReference type="GO" id="GO:0006313">
    <property type="term" value="P:DNA transposition"/>
    <property type="evidence" value="ECO:0007669"/>
    <property type="project" value="UniProtKB-UniRule"/>
</dbReference>
<dbReference type="InterPro" id="IPR011010">
    <property type="entry name" value="DNA_brk_join_enz"/>
</dbReference>
<evidence type="ECO:0000313" key="14">
    <source>
        <dbReference type="Proteomes" id="UP000294545"/>
    </source>
</evidence>
<proteinExistence type="inferred from homology"/>
<evidence type="ECO:0000256" key="3">
    <source>
        <dbReference type="ARBA" id="ARBA00022490"/>
    </source>
</evidence>
<sequence>MEEAILEFVTYLRDIKKSSNNTILSYKRDLNKFYDYLCTQELNKVEKINRTSINSYILYLEKQGRATSTISRTIASIRGFFHFLYKKGIIRENPTDDIECPKIEKKIPEVLTTKEVDLLLNQPNVNNAKGLRDKAMLEVIYATGIRVSELINLEIEDINVELGYIHCKDNKKERSIPIGSVAKESLNHYLDQGRFVMLKNKSEKKLFVSCLGGPMSRQGFWKVIKYYAGKAGINKKITPHILRHSFASHLVENGADLKSVQEMLGHADISTTQIYAKMNHNKIKEVYSKAHPRA</sequence>
<keyword evidence="5 10" id="KW-0159">Chromosome partition</keyword>
<dbReference type="NCBIfam" id="NF040815">
    <property type="entry name" value="recomb_XerA_Arch"/>
    <property type="match status" value="1"/>
</dbReference>
<dbReference type="PANTHER" id="PTHR30349">
    <property type="entry name" value="PHAGE INTEGRASE-RELATED"/>
    <property type="match status" value="1"/>
</dbReference>
<dbReference type="InterPro" id="IPR013762">
    <property type="entry name" value="Integrase-like_cat_sf"/>
</dbReference>
<comment type="caution">
    <text evidence="13">The sequence shown here is derived from an EMBL/GenBank/DDBJ whole genome shotgun (WGS) entry which is preliminary data.</text>
</comment>
<feature type="domain" description="Tyr recombinase" evidence="11">
    <location>
        <begin position="106"/>
        <end position="288"/>
    </location>
</feature>
<dbReference type="Pfam" id="PF02899">
    <property type="entry name" value="Phage_int_SAM_1"/>
    <property type="match status" value="1"/>
</dbReference>
<dbReference type="GO" id="GO:0003677">
    <property type="term" value="F:DNA binding"/>
    <property type="evidence" value="ECO:0007669"/>
    <property type="project" value="UniProtKB-UniRule"/>
</dbReference>